<name>A0A1M4ZF31_9CLOT</name>
<dbReference type="EMBL" id="FQVG01000039">
    <property type="protein sequence ID" value="SHF16653.1"/>
    <property type="molecule type" value="Genomic_DNA"/>
</dbReference>
<evidence type="ECO:0000313" key="1">
    <source>
        <dbReference type="EMBL" id="SHF16653.1"/>
    </source>
</evidence>
<keyword evidence="2" id="KW-1185">Reference proteome</keyword>
<organism evidence="1 2">
    <name type="scientific">Caloramator proteoclasticus DSM 10124</name>
    <dbReference type="NCBI Taxonomy" id="1121262"/>
    <lineage>
        <taxon>Bacteria</taxon>
        <taxon>Bacillati</taxon>
        <taxon>Bacillota</taxon>
        <taxon>Clostridia</taxon>
        <taxon>Eubacteriales</taxon>
        <taxon>Clostridiaceae</taxon>
        <taxon>Caloramator</taxon>
    </lineage>
</organism>
<dbReference type="Proteomes" id="UP000184423">
    <property type="component" value="Unassembled WGS sequence"/>
</dbReference>
<sequence length="54" mass="6529">MFGKKEEDKYLDLTPELKKMYGKNWKLICAIERNTKALEDITEQLKRINEKLNR</sequence>
<dbReference type="AlphaFoldDB" id="A0A1M4ZF31"/>
<gene>
    <name evidence="1" type="ORF">SAMN02746091_01906</name>
</gene>
<protein>
    <submittedName>
        <fullName evidence="1">Uncharacterized protein</fullName>
    </submittedName>
</protein>
<dbReference type="RefSeq" id="WP_159431467.1">
    <property type="nucleotide sequence ID" value="NZ_FQVG01000039.1"/>
</dbReference>
<reference evidence="2" key="1">
    <citation type="submission" date="2016-11" db="EMBL/GenBank/DDBJ databases">
        <authorList>
            <person name="Varghese N."/>
            <person name="Submissions S."/>
        </authorList>
    </citation>
    <scope>NUCLEOTIDE SEQUENCE [LARGE SCALE GENOMIC DNA]</scope>
    <source>
        <strain evidence="2">DSM 10124</strain>
    </source>
</reference>
<evidence type="ECO:0000313" key="2">
    <source>
        <dbReference type="Proteomes" id="UP000184423"/>
    </source>
</evidence>
<proteinExistence type="predicted"/>
<accession>A0A1M4ZF31</accession>